<evidence type="ECO:0000256" key="2">
    <source>
        <dbReference type="ARBA" id="ARBA00022692"/>
    </source>
</evidence>
<dbReference type="GO" id="GO:0016020">
    <property type="term" value="C:membrane"/>
    <property type="evidence" value="ECO:0007669"/>
    <property type="project" value="UniProtKB-SubCell"/>
</dbReference>
<dbReference type="Gene3D" id="1.20.1070.10">
    <property type="entry name" value="Rhodopsin 7-helix transmembrane proteins"/>
    <property type="match status" value="1"/>
</dbReference>
<evidence type="ECO:0000313" key="9">
    <source>
        <dbReference type="Proteomes" id="UP000682733"/>
    </source>
</evidence>
<feature type="transmembrane region" description="Helical" evidence="5">
    <location>
        <begin position="30"/>
        <end position="51"/>
    </location>
</feature>
<protein>
    <recommendedName>
        <fullName evidence="6">G-protein coupled receptors family 1 profile domain-containing protein</fullName>
    </recommendedName>
</protein>
<dbReference type="PROSITE" id="PS50262">
    <property type="entry name" value="G_PROTEIN_RECEP_F1_2"/>
    <property type="match status" value="1"/>
</dbReference>
<dbReference type="Proteomes" id="UP000677228">
    <property type="component" value="Unassembled WGS sequence"/>
</dbReference>
<dbReference type="Proteomes" id="UP000682733">
    <property type="component" value="Unassembled WGS sequence"/>
</dbReference>
<feature type="transmembrane region" description="Helical" evidence="5">
    <location>
        <begin position="63"/>
        <end position="87"/>
    </location>
</feature>
<sequence length="201" mass="22709">MSRDNSSSSALSDIQQILTKLAILPIMHKYIMIILYLIGNIGCILNVFIFLQHQLRSNPCSIYFLSSTIIDFLIINKFLLLGVLNAWDNTITSSPRISSLWCKMSNYLLLILPVLSSTYIVLASIDRYCTSSLNHKIRQLSTARTSRIAVTVTFILWAIFSLHIPLTFDIINRTPGEPKSCTVPKNHDTFVIIVIACSRIM</sequence>
<feature type="transmembrane region" description="Helical" evidence="5">
    <location>
        <begin position="107"/>
        <end position="125"/>
    </location>
</feature>
<keyword evidence="4 5" id="KW-0472">Membrane</keyword>
<dbReference type="AlphaFoldDB" id="A0A8S2RRR2"/>
<keyword evidence="2 5" id="KW-0812">Transmembrane</keyword>
<comment type="caution">
    <text evidence="8">The sequence shown here is derived from an EMBL/GenBank/DDBJ whole genome shotgun (WGS) entry which is preliminary data.</text>
</comment>
<evidence type="ECO:0000313" key="7">
    <source>
        <dbReference type="EMBL" id="CAF1368997.1"/>
    </source>
</evidence>
<name>A0A8S2RRR2_9BILA</name>
<evidence type="ECO:0000256" key="5">
    <source>
        <dbReference type="SAM" id="Phobius"/>
    </source>
</evidence>
<dbReference type="SUPFAM" id="SSF81321">
    <property type="entry name" value="Family A G protein-coupled receptor-like"/>
    <property type="match status" value="1"/>
</dbReference>
<comment type="subcellular location">
    <subcellularLocation>
        <location evidence="1">Membrane</location>
    </subcellularLocation>
</comment>
<evidence type="ECO:0000313" key="8">
    <source>
        <dbReference type="EMBL" id="CAF4178251.1"/>
    </source>
</evidence>
<feature type="transmembrane region" description="Helical" evidence="5">
    <location>
        <begin position="146"/>
        <end position="166"/>
    </location>
</feature>
<evidence type="ECO:0000256" key="4">
    <source>
        <dbReference type="ARBA" id="ARBA00023136"/>
    </source>
</evidence>
<dbReference type="EMBL" id="CAJOBA010045538">
    <property type="protein sequence ID" value="CAF4178251.1"/>
    <property type="molecule type" value="Genomic_DNA"/>
</dbReference>
<keyword evidence="3 5" id="KW-1133">Transmembrane helix</keyword>
<evidence type="ECO:0000256" key="3">
    <source>
        <dbReference type="ARBA" id="ARBA00022989"/>
    </source>
</evidence>
<accession>A0A8S2RRR2</accession>
<gene>
    <name evidence="7" type="ORF">OVA965_LOCUS31583</name>
    <name evidence="8" type="ORF">TMI583_LOCUS32418</name>
</gene>
<reference evidence="8" key="1">
    <citation type="submission" date="2021-02" db="EMBL/GenBank/DDBJ databases">
        <authorList>
            <person name="Nowell W R."/>
        </authorList>
    </citation>
    <scope>NUCLEOTIDE SEQUENCE</scope>
</reference>
<proteinExistence type="predicted"/>
<dbReference type="EMBL" id="CAJNOK010023873">
    <property type="protein sequence ID" value="CAF1368997.1"/>
    <property type="molecule type" value="Genomic_DNA"/>
</dbReference>
<feature type="domain" description="G-protein coupled receptors family 1 profile" evidence="6">
    <location>
        <begin position="42"/>
        <end position="201"/>
    </location>
</feature>
<organism evidence="8 9">
    <name type="scientific">Didymodactylos carnosus</name>
    <dbReference type="NCBI Taxonomy" id="1234261"/>
    <lineage>
        <taxon>Eukaryota</taxon>
        <taxon>Metazoa</taxon>
        <taxon>Spiralia</taxon>
        <taxon>Gnathifera</taxon>
        <taxon>Rotifera</taxon>
        <taxon>Eurotatoria</taxon>
        <taxon>Bdelloidea</taxon>
        <taxon>Philodinida</taxon>
        <taxon>Philodinidae</taxon>
        <taxon>Didymodactylos</taxon>
    </lineage>
</organism>
<dbReference type="InterPro" id="IPR017452">
    <property type="entry name" value="GPCR_Rhodpsn_7TM"/>
</dbReference>
<evidence type="ECO:0000256" key="1">
    <source>
        <dbReference type="ARBA" id="ARBA00004370"/>
    </source>
</evidence>
<evidence type="ECO:0000259" key="6">
    <source>
        <dbReference type="PROSITE" id="PS50262"/>
    </source>
</evidence>